<dbReference type="AlphaFoldDB" id="A0A512ME16"/>
<organism evidence="1 2">
    <name type="scientific">Brevifollis gellanilyticus</name>
    <dbReference type="NCBI Taxonomy" id="748831"/>
    <lineage>
        <taxon>Bacteria</taxon>
        <taxon>Pseudomonadati</taxon>
        <taxon>Verrucomicrobiota</taxon>
        <taxon>Verrucomicrobiia</taxon>
        <taxon>Verrucomicrobiales</taxon>
        <taxon>Verrucomicrobiaceae</taxon>
    </lineage>
</organism>
<keyword evidence="2" id="KW-1185">Reference proteome</keyword>
<name>A0A512ME16_9BACT</name>
<dbReference type="EMBL" id="BKAG01000038">
    <property type="protein sequence ID" value="GEP44932.1"/>
    <property type="molecule type" value="Genomic_DNA"/>
</dbReference>
<comment type="caution">
    <text evidence="1">The sequence shown here is derived from an EMBL/GenBank/DDBJ whole genome shotgun (WGS) entry which is preliminary data.</text>
</comment>
<protein>
    <submittedName>
        <fullName evidence="1">Uncharacterized protein</fullName>
    </submittedName>
</protein>
<reference evidence="1 2" key="1">
    <citation type="submission" date="2019-07" db="EMBL/GenBank/DDBJ databases">
        <title>Whole genome shotgun sequence of Brevifollis gellanilyticus NBRC 108608.</title>
        <authorList>
            <person name="Hosoyama A."/>
            <person name="Uohara A."/>
            <person name="Ohji S."/>
            <person name="Ichikawa N."/>
        </authorList>
    </citation>
    <scope>NUCLEOTIDE SEQUENCE [LARGE SCALE GENOMIC DNA]</scope>
    <source>
        <strain evidence="1 2">NBRC 108608</strain>
    </source>
</reference>
<evidence type="ECO:0000313" key="2">
    <source>
        <dbReference type="Proteomes" id="UP000321577"/>
    </source>
</evidence>
<dbReference type="Proteomes" id="UP000321577">
    <property type="component" value="Unassembled WGS sequence"/>
</dbReference>
<accession>A0A512ME16</accession>
<sequence>MLLGAWAFSLWAWFYGQETLERLREYAVNFKREQERAAAHKYGKTLPEVDEVRLARITEEDPGTAGRTYRPLHNEERLYHEVSQKVLTGEPARELAALWRQMVYDESSGAACYMPHHVVEFRKDGRVICESLVCFQCGNLSLPALFGPTLLGFGDFDGPKKAAADQFLAILDRHLGKHIQKPFKVPVTISTK</sequence>
<evidence type="ECO:0000313" key="1">
    <source>
        <dbReference type="EMBL" id="GEP44932.1"/>
    </source>
</evidence>
<gene>
    <name evidence="1" type="ORF">BGE01nite_42230</name>
</gene>
<proteinExistence type="predicted"/>